<dbReference type="Proteomes" id="UP000480185">
    <property type="component" value="Unassembled WGS sequence"/>
</dbReference>
<dbReference type="PANTHER" id="PTHR21180:SF32">
    <property type="entry name" value="ENDONUCLEASE_EXONUCLEASE_PHOSPHATASE FAMILY DOMAIN-CONTAINING PROTEIN 1"/>
    <property type="match status" value="1"/>
</dbReference>
<dbReference type="Pfam" id="PF10531">
    <property type="entry name" value="SLBB"/>
    <property type="match status" value="1"/>
</dbReference>
<dbReference type="GO" id="GO:0015628">
    <property type="term" value="P:protein secretion by the type II secretion system"/>
    <property type="evidence" value="ECO:0007669"/>
    <property type="project" value="TreeGrafter"/>
</dbReference>
<feature type="domain" description="Helix-hairpin-helix DNA-binding motif class 1" evidence="2">
    <location>
        <begin position="184"/>
        <end position="203"/>
    </location>
</feature>
<keyword evidence="4" id="KW-1185">Reference proteome</keyword>
<dbReference type="OrthoDB" id="9790239at2"/>
<dbReference type="GO" id="GO:0003677">
    <property type="term" value="F:DNA binding"/>
    <property type="evidence" value="ECO:0007669"/>
    <property type="project" value="InterPro"/>
</dbReference>
<evidence type="ECO:0000256" key="1">
    <source>
        <dbReference type="SAM" id="Phobius"/>
    </source>
</evidence>
<keyword evidence="1" id="KW-0472">Membrane</keyword>
<dbReference type="Gene3D" id="3.10.560.10">
    <property type="entry name" value="Outer membrane lipoprotein wza domain like"/>
    <property type="match status" value="1"/>
</dbReference>
<organism evidence="3 4">
    <name type="scientific">Salinibacillus xinjiangensis</name>
    <dbReference type="NCBI Taxonomy" id="1229268"/>
    <lineage>
        <taxon>Bacteria</taxon>
        <taxon>Bacillati</taxon>
        <taxon>Bacillota</taxon>
        <taxon>Bacilli</taxon>
        <taxon>Bacillales</taxon>
        <taxon>Bacillaceae</taxon>
        <taxon>Salinibacillus</taxon>
    </lineage>
</organism>
<accession>A0A6G1X6V6</accession>
<evidence type="ECO:0000313" key="3">
    <source>
        <dbReference type="EMBL" id="MRG86659.1"/>
    </source>
</evidence>
<dbReference type="GO" id="GO:0006281">
    <property type="term" value="P:DNA repair"/>
    <property type="evidence" value="ECO:0007669"/>
    <property type="project" value="InterPro"/>
</dbReference>
<dbReference type="AlphaFoldDB" id="A0A6G1X6V6"/>
<feature type="transmembrane region" description="Helical" evidence="1">
    <location>
        <begin position="15"/>
        <end position="34"/>
    </location>
</feature>
<protein>
    <recommendedName>
        <fullName evidence="2">Helix-hairpin-helix DNA-binding motif class 1 domain-containing protein</fullName>
    </recommendedName>
</protein>
<reference evidence="3 4" key="1">
    <citation type="submission" date="2019-11" db="EMBL/GenBank/DDBJ databases">
        <authorList>
            <person name="Li J."/>
        </authorList>
    </citation>
    <scope>NUCLEOTIDE SEQUENCE [LARGE SCALE GENOMIC DNA]</scope>
    <source>
        <strain evidence="3 4">J4</strain>
    </source>
</reference>
<dbReference type="InterPro" id="IPR004509">
    <property type="entry name" value="Competence_ComEA_HhH"/>
</dbReference>
<evidence type="ECO:0000259" key="2">
    <source>
        <dbReference type="SMART" id="SM00278"/>
    </source>
</evidence>
<proteinExistence type="predicted"/>
<dbReference type="NCBIfam" id="TIGR00426">
    <property type="entry name" value="competence protein ComEA helix-hairpin-helix repeat region"/>
    <property type="match status" value="1"/>
</dbReference>
<feature type="domain" description="Helix-hairpin-helix DNA-binding motif class 1" evidence="2">
    <location>
        <begin position="154"/>
        <end position="173"/>
    </location>
</feature>
<dbReference type="Gene3D" id="1.10.150.310">
    <property type="entry name" value="Tex RuvX-like domain-like"/>
    <property type="match status" value="1"/>
</dbReference>
<dbReference type="Pfam" id="PF12836">
    <property type="entry name" value="HHH_3"/>
    <property type="match status" value="1"/>
</dbReference>
<dbReference type="GO" id="GO:0015627">
    <property type="term" value="C:type II protein secretion system complex"/>
    <property type="evidence" value="ECO:0007669"/>
    <property type="project" value="TreeGrafter"/>
</dbReference>
<name>A0A6G1X6V6_9BACI</name>
<keyword evidence="1" id="KW-1133">Transmembrane helix</keyword>
<dbReference type="InterPro" id="IPR019554">
    <property type="entry name" value="Soluble_ligand-bd"/>
</dbReference>
<dbReference type="InterPro" id="IPR003583">
    <property type="entry name" value="Hlx-hairpin-Hlx_DNA-bd_motif"/>
</dbReference>
<dbReference type="RefSeq" id="WP_153728551.1">
    <property type="nucleotide sequence ID" value="NZ_WJNH01000005.1"/>
</dbReference>
<keyword evidence="1" id="KW-0812">Transmembrane</keyword>
<dbReference type="PANTHER" id="PTHR21180">
    <property type="entry name" value="ENDONUCLEASE/EXONUCLEASE/PHOSPHATASE FAMILY DOMAIN-CONTAINING PROTEIN 1"/>
    <property type="match status" value="1"/>
</dbReference>
<comment type="caution">
    <text evidence="3">The sequence shown here is derived from an EMBL/GenBank/DDBJ whole genome shotgun (WGS) entry which is preliminary data.</text>
</comment>
<sequence length="207" mass="23054">MKEGRIKKVKVNKRILFKLWIGFILVIFVLVVVMTNRGEEAEVEQVILEKEPDVKVEEDSLGKSENFEVEQVKVDVKGAVHHPGVYQLSSDARVNDALTLAGGMTEQADPLSVNLAERVYDEMAIVVLKANEEVEYTTINEKSGKIRINHALVQDLLTLPGIGPAKAEAIIQYREENGPFQSKDDIVNVTGIGEKTLEKFIDKITVP</sequence>
<dbReference type="EMBL" id="WJNH01000005">
    <property type="protein sequence ID" value="MRG86659.1"/>
    <property type="molecule type" value="Genomic_DNA"/>
</dbReference>
<evidence type="ECO:0000313" key="4">
    <source>
        <dbReference type="Proteomes" id="UP000480185"/>
    </source>
</evidence>
<dbReference type="InterPro" id="IPR051675">
    <property type="entry name" value="Endo/Exo/Phosphatase_dom_1"/>
</dbReference>
<dbReference type="SMART" id="SM00278">
    <property type="entry name" value="HhH1"/>
    <property type="match status" value="2"/>
</dbReference>
<dbReference type="InterPro" id="IPR010994">
    <property type="entry name" value="RuvA_2-like"/>
</dbReference>
<dbReference type="SUPFAM" id="SSF47781">
    <property type="entry name" value="RuvA domain 2-like"/>
    <property type="match status" value="1"/>
</dbReference>
<gene>
    <name evidence="3" type="ORF">GH754_10005</name>
</gene>